<dbReference type="HAMAP" id="MF_00122">
    <property type="entry name" value="GatC"/>
    <property type="match status" value="1"/>
</dbReference>
<keyword evidence="1 2" id="KW-0547">Nucleotide-binding</keyword>
<accession>A0A8J2PZH2</accession>
<dbReference type="GO" id="GO:0050567">
    <property type="term" value="F:glutaminyl-tRNA synthase (glutamine-hydrolyzing) activity"/>
    <property type="evidence" value="ECO:0007669"/>
    <property type="project" value="UniProtKB-UniRule"/>
</dbReference>
<dbReference type="OrthoDB" id="5394539at2759"/>
<gene>
    <name evidence="3" type="ORF">AFUS01_LOCUS43720</name>
</gene>
<dbReference type="GO" id="GO:0030956">
    <property type="term" value="C:glutamyl-tRNA(Gln) amidotransferase complex"/>
    <property type="evidence" value="ECO:0007669"/>
    <property type="project" value="UniProtKB-UniRule"/>
</dbReference>
<dbReference type="Pfam" id="PF02686">
    <property type="entry name" value="GatC"/>
    <property type="match status" value="1"/>
</dbReference>
<reference evidence="3" key="1">
    <citation type="submission" date="2021-06" db="EMBL/GenBank/DDBJ databases">
        <authorList>
            <person name="Hodson N. C."/>
            <person name="Mongue J. A."/>
            <person name="Jaron S. K."/>
        </authorList>
    </citation>
    <scope>NUCLEOTIDE SEQUENCE</scope>
</reference>
<dbReference type="EC" id="6.3.5.-" evidence="2"/>
<dbReference type="PANTHER" id="PTHR15004">
    <property type="entry name" value="GLUTAMYL-TRNA(GLN) AMIDOTRANSFERASE SUBUNIT C, MITOCHONDRIAL"/>
    <property type="match status" value="1"/>
</dbReference>
<dbReference type="GO" id="GO:0032543">
    <property type="term" value="P:mitochondrial translation"/>
    <property type="evidence" value="ECO:0007669"/>
    <property type="project" value="UniProtKB-UniRule"/>
</dbReference>
<dbReference type="GO" id="GO:0070681">
    <property type="term" value="P:glutaminyl-tRNAGln biosynthesis via transamidation"/>
    <property type="evidence" value="ECO:0007669"/>
    <property type="project" value="UniProtKB-UniRule"/>
</dbReference>
<evidence type="ECO:0000256" key="1">
    <source>
        <dbReference type="ARBA" id="ARBA00022741"/>
    </source>
</evidence>
<comment type="subunit">
    <text evidence="2">Subunit of the heterotrimeric GatCAB amidotransferase (AdT) complex, composed of A, B and C subunits.</text>
</comment>
<dbReference type="GO" id="GO:0005524">
    <property type="term" value="F:ATP binding"/>
    <property type="evidence" value="ECO:0007669"/>
    <property type="project" value="UniProtKB-KW"/>
</dbReference>
<keyword evidence="4" id="KW-1185">Reference proteome</keyword>
<dbReference type="InterPro" id="IPR003837">
    <property type="entry name" value="GatC"/>
</dbReference>
<comment type="function">
    <text evidence="2">Allows the formation of correctly charged Gln-tRNA(Gln) through the transamidation of misacylated Glu-tRNA(Gln) in the mitochondria. The reaction takes place in the presence of glutamine and ATP through an activated gamma-phospho-Glu-tRNA(Gln).</text>
</comment>
<dbReference type="EMBL" id="CAJVCH010570155">
    <property type="protein sequence ID" value="CAG7834192.1"/>
    <property type="molecule type" value="Genomic_DNA"/>
</dbReference>
<keyword evidence="2" id="KW-0067">ATP-binding</keyword>
<dbReference type="AlphaFoldDB" id="A0A8J2PZH2"/>
<evidence type="ECO:0000313" key="3">
    <source>
        <dbReference type="EMBL" id="CAG7834192.1"/>
    </source>
</evidence>
<evidence type="ECO:0000313" key="4">
    <source>
        <dbReference type="Proteomes" id="UP000708208"/>
    </source>
</evidence>
<comment type="similarity">
    <text evidence="2">Belongs to the GatC family.</text>
</comment>
<keyword evidence="2" id="KW-0436">Ligase</keyword>
<comment type="subcellular location">
    <subcellularLocation>
        <location evidence="2">Mitochondrion</location>
    </subcellularLocation>
</comment>
<keyword evidence="2" id="KW-0648">Protein biosynthesis</keyword>
<organism evidence="3 4">
    <name type="scientific">Allacma fusca</name>
    <dbReference type="NCBI Taxonomy" id="39272"/>
    <lineage>
        <taxon>Eukaryota</taxon>
        <taxon>Metazoa</taxon>
        <taxon>Ecdysozoa</taxon>
        <taxon>Arthropoda</taxon>
        <taxon>Hexapoda</taxon>
        <taxon>Collembola</taxon>
        <taxon>Symphypleona</taxon>
        <taxon>Sminthuridae</taxon>
        <taxon>Allacma</taxon>
    </lineage>
</organism>
<comment type="catalytic activity">
    <reaction evidence="2">
        <text>L-glutamyl-tRNA(Gln) + L-glutamine + ATP + H2O = L-glutaminyl-tRNA(Gln) + L-glutamate + ADP + phosphate + H(+)</text>
        <dbReference type="Rhea" id="RHEA:17521"/>
        <dbReference type="Rhea" id="RHEA-COMP:9681"/>
        <dbReference type="Rhea" id="RHEA-COMP:9684"/>
        <dbReference type="ChEBI" id="CHEBI:15377"/>
        <dbReference type="ChEBI" id="CHEBI:15378"/>
        <dbReference type="ChEBI" id="CHEBI:29985"/>
        <dbReference type="ChEBI" id="CHEBI:30616"/>
        <dbReference type="ChEBI" id="CHEBI:43474"/>
        <dbReference type="ChEBI" id="CHEBI:58359"/>
        <dbReference type="ChEBI" id="CHEBI:78520"/>
        <dbReference type="ChEBI" id="CHEBI:78521"/>
        <dbReference type="ChEBI" id="CHEBI:456216"/>
    </reaction>
</comment>
<proteinExistence type="inferred from homology"/>
<comment type="caution">
    <text evidence="3">The sequence shown here is derived from an EMBL/GenBank/DDBJ whole genome shotgun (WGS) entry which is preliminary data.</text>
</comment>
<protein>
    <recommendedName>
        <fullName evidence="2">Glutamyl-tRNA(Gln) amidotransferase subunit C, mitochondrial</fullName>
        <shortName evidence="2">Glu-AdT subunit C</shortName>
        <ecNumber evidence="2">6.3.5.-</ecNumber>
    </recommendedName>
</protein>
<dbReference type="GO" id="GO:0005739">
    <property type="term" value="C:mitochondrion"/>
    <property type="evidence" value="ECO:0007669"/>
    <property type="project" value="UniProtKB-SubCell"/>
</dbReference>
<name>A0A8J2PZH2_9HEXA</name>
<dbReference type="PANTHER" id="PTHR15004:SF0">
    <property type="entry name" value="GLUTAMYL-TRNA(GLN) AMIDOTRANSFERASE SUBUNIT C, MITOCHONDRIAL"/>
    <property type="match status" value="1"/>
</dbReference>
<keyword evidence="2" id="KW-0496">Mitochondrion</keyword>
<sequence length="172" mass="19096">MWLNPVITSGLKIVANSYCRSYFWTTPCISNLLGRISNKFNNYSSSAISDDSDHGQNEGRLTRPVKFHPELISHLERTSLVGFGSEEAVLRLEEAIKFASVLNDVNTAGVKPMDSVLENETLYLREDETSETSRKDILSNAAITDEDYFVAPPGNIPLEASKLAQDLVKTRA</sequence>
<dbReference type="Proteomes" id="UP000708208">
    <property type="component" value="Unassembled WGS sequence"/>
</dbReference>
<dbReference type="GO" id="GO:0006450">
    <property type="term" value="P:regulation of translational fidelity"/>
    <property type="evidence" value="ECO:0007669"/>
    <property type="project" value="InterPro"/>
</dbReference>
<evidence type="ECO:0000256" key="2">
    <source>
        <dbReference type="HAMAP-Rule" id="MF_03149"/>
    </source>
</evidence>